<dbReference type="InterPro" id="IPR029063">
    <property type="entry name" value="SAM-dependent_MTases_sf"/>
</dbReference>
<evidence type="ECO:0000256" key="3">
    <source>
        <dbReference type="ARBA" id="ARBA00022603"/>
    </source>
</evidence>
<dbReference type="InterPro" id="IPR010982">
    <property type="entry name" value="Lambda_DNA-bd_dom_sf"/>
</dbReference>
<evidence type="ECO:0000256" key="7">
    <source>
        <dbReference type="RuleBase" id="RU361257"/>
    </source>
</evidence>
<comment type="catalytic activity">
    <reaction evidence="6 7">
        <text>a 2'-deoxyadenosine in DNA + S-adenosyl-L-methionine = an N(6)-methyl-2'-deoxyadenosine in DNA + S-adenosyl-L-homocysteine + H(+)</text>
        <dbReference type="Rhea" id="RHEA:15197"/>
        <dbReference type="Rhea" id="RHEA-COMP:12418"/>
        <dbReference type="Rhea" id="RHEA-COMP:12419"/>
        <dbReference type="ChEBI" id="CHEBI:15378"/>
        <dbReference type="ChEBI" id="CHEBI:57856"/>
        <dbReference type="ChEBI" id="CHEBI:59789"/>
        <dbReference type="ChEBI" id="CHEBI:90615"/>
        <dbReference type="ChEBI" id="CHEBI:90616"/>
        <dbReference type="EC" id="2.1.1.72"/>
    </reaction>
</comment>
<dbReference type="Proteomes" id="UP000249646">
    <property type="component" value="Unassembled WGS sequence"/>
</dbReference>
<gene>
    <name evidence="10" type="ORF">BCF89_10177</name>
</gene>
<dbReference type="SMART" id="SM00530">
    <property type="entry name" value="HTH_XRE"/>
    <property type="match status" value="1"/>
</dbReference>
<keyword evidence="3 7" id="KW-0489">Methyltransferase</keyword>
<sequence length="349" mass="41092">MKSELLRSFGTKIKTLREKRGLSQNELSQLCNFKREYISKIENGSSNVTIETIQKLANSLNIKMSQLLEDNNDLKSKPFVKWAGGKNQILNKLIEFIPKEFNRYYEPFIGGGALLFNLKPNTIIINDSNKELMYAYQCFLDKYKLNKLIKELEMHELNHSEEYYYQVRNLDQSNSFEKLKDYQRAARLIYLNKACFNGLYRVNSKGFYNTPYGNKQKINAFDKENFLDIYKYFSISNVAIKNEDFEECVKDAKKGDFVYFDPPYDSYTDKNSFTNYDSKKFGKDEQIRLRNVALKLSKRGVKVMLSNHNTPFINELYKDFNKHVIEARRIINSDAKRRGNVEELIITNF</sequence>
<dbReference type="AlphaFoldDB" id="A0A2W7G5M0"/>
<dbReference type="Pfam" id="PF01381">
    <property type="entry name" value="HTH_3"/>
    <property type="match status" value="1"/>
</dbReference>
<dbReference type="NCBIfam" id="TIGR00571">
    <property type="entry name" value="dam"/>
    <property type="match status" value="1"/>
</dbReference>
<dbReference type="InterPro" id="IPR002052">
    <property type="entry name" value="DNA_methylase_N6_adenine_CS"/>
</dbReference>
<accession>A0A2W7G5M0</accession>
<dbReference type="GO" id="GO:1904047">
    <property type="term" value="F:S-adenosyl-L-methionine binding"/>
    <property type="evidence" value="ECO:0007669"/>
    <property type="project" value="TreeGrafter"/>
</dbReference>
<evidence type="ECO:0000256" key="1">
    <source>
        <dbReference type="ARBA" id="ARBA00006594"/>
    </source>
</evidence>
<organism evidence="10 11">
    <name type="scientific">Metamycoplasma auris</name>
    <dbReference type="NCBI Taxonomy" id="51363"/>
    <lineage>
        <taxon>Bacteria</taxon>
        <taxon>Bacillati</taxon>
        <taxon>Mycoplasmatota</taxon>
        <taxon>Mycoplasmoidales</taxon>
        <taxon>Metamycoplasmataceae</taxon>
        <taxon>Metamycoplasma</taxon>
    </lineage>
</organism>
<comment type="similarity">
    <text evidence="1 7">Belongs to the N(4)/N(6)-methyltransferase family.</text>
</comment>
<dbReference type="GO" id="GO:0043565">
    <property type="term" value="F:sequence-specific DNA binding"/>
    <property type="evidence" value="ECO:0007669"/>
    <property type="project" value="TreeGrafter"/>
</dbReference>
<dbReference type="CDD" id="cd00093">
    <property type="entry name" value="HTH_XRE"/>
    <property type="match status" value="1"/>
</dbReference>
<dbReference type="SUPFAM" id="SSF47413">
    <property type="entry name" value="lambda repressor-like DNA-binding domains"/>
    <property type="match status" value="1"/>
</dbReference>
<dbReference type="PRINTS" id="PR00505">
    <property type="entry name" value="D12N6MTFRASE"/>
</dbReference>
<dbReference type="InterPro" id="IPR023095">
    <property type="entry name" value="Ade_MeTrfase_dom_2"/>
</dbReference>
<comment type="caution">
    <text evidence="10">The sequence shown here is derived from an EMBL/GenBank/DDBJ whole genome shotgun (WGS) entry which is preliminary data.</text>
</comment>
<evidence type="ECO:0000313" key="11">
    <source>
        <dbReference type="Proteomes" id="UP000249646"/>
    </source>
</evidence>
<dbReference type="PANTHER" id="PTHR30481">
    <property type="entry name" value="DNA ADENINE METHYLASE"/>
    <property type="match status" value="1"/>
</dbReference>
<proteinExistence type="inferred from homology"/>
<dbReference type="GO" id="GO:0009007">
    <property type="term" value="F:site-specific DNA-methyltransferase (adenine-specific) activity"/>
    <property type="evidence" value="ECO:0007669"/>
    <property type="project" value="UniProtKB-UniRule"/>
</dbReference>
<dbReference type="Gene3D" id="1.10.260.40">
    <property type="entry name" value="lambda repressor-like DNA-binding domains"/>
    <property type="match status" value="1"/>
</dbReference>
<dbReference type="SUPFAM" id="SSF53335">
    <property type="entry name" value="S-adenosyl-L-methionine-dependent methyltransferases"/>
    <property type="match status" value="1"/>
</dbReference>
<evidence type="ECO:0000256" key="4">
    <source>
        <dbReference type="ARBA" id="ARBA00022679"/>
    </source>
</evidence>
<keyword evidence="11" id="KW-1185">Reference proteome</keyword>
<protein>
    <recommendedName>
        <fullName evidence="2 7">Site-specific DNA-methyltransferase (adenine-specific)</fullName>
        <ecNumber evidence="2 7">2.1.1.72</ecNumber>
    </recommendedName>
</protein>
<dbReference type="PANTHER" id="PTHR30481:SF3">
    <property type="entry name" value="DNA ADENINE METHYLASE"/>
    <property type="match status" value="1"/>
</dbReference>
<evidence type="ECO:0000256" key="6">
    <source>
        <dbReference type="ARBA" id="ARBA00047942"/>
    </source>
</evidence>
<dbReference type="OrthoDB" id="9805629at2"/>
<dbReference type="Gene3D" id="3.40.50.150">
    <property type="entry name" value="Vaccinia Virus protein VP39"/>
    <property type="match status" value="1"/>
</dbReference>
<dbReference type="GO" id="GO:0009307">
    <property type="term" value="P:DNA restriction-modification system"/>
    <property type="evidence" value="ECO:0007669"/>
    <property type="project" value="InterPro"/>
</dbReference>
<dbReference type="RefSeq" id="WP_111518000.1">
    <property type="nucleotide sequence ID" value="NZ_QKUB01000001.1"/>
</dbReference>
<dbReference type="PROSITE" id="PS50943">
    <property type="entry name" value="HTH_CROC1"/>
    <property type="match status" value="1"/>
</dbReference>
<keyword evidence="4 7" id="KW-0808">Transferase</keyword>
<feature type="domain" description="HTH cro/C1-type" evidence="9">
    <location>
        <begin position="13"/>
        <end position="67"/>
    </location>
</feature>
<dbReference type="Gene3D" id="1.10.1020.10">
    <property type="entry name" value="Adenine-specific Methyltransferase, Domain 2"/>
    <property type="match status" value="1"/>
</dbReference>
<keyword evidence="5 7" id="KW-0949">S-adenosyl-L-methionine</keyword>
<evidence type="ECO:0000259" key="9">
    <source>
        <dbReference type="PROSITE" id="PS50943"/>
    </source>
</evidence>
<name>A0A2W7G5M0_9BACT</name>
<evidence type="ECO:0000256" key="5">
    <source>
        <dbReference type="ARBA" id="ARBA00022691"/>
    </source>
</evidence>
<evidence type="ECO:0000256" key="8">
    <source>
        <dbReference type="SAM" id="Coils"/>
    </source>
</evidence>
<dbReference type="EC" id="2.1.1.72" evidence="2 7"/>
<dbReference type="InterPro" id="IPR001387">
    <property type="entry name" value="Cro/C1-type_HTH"/>
</dbReference>
<dbReference type="PROSITE" id="PS00092">
    <property type="entry name" value="N6_MTASE"/>
    <property type="match status" value="1"/>
</dbReference>
<feature type="coiled-coil region" evidence="8">
    <location>
        <begin position="50"/>
        <end position="77"/>
    </location>
</feature>
<dbReference type="GO" id="GO:0006298">
    <property type="term" value="P:mismatch repair"/>
    <property type="evidence" value="ECO:0007669"/>
    <property type="project" value="TreeGrafter"/>
</dbReference>
<dbReference type="GO" id="GO:0032259">
    <property type="term" value="P:methylation"/>
    <property type="evidence" value="ECO:0007669"/>
    <property type="project" value="UniProtKB-KW"/>
</dbReference>
<keyword evidence="8" id="KW-0175">Coiled coil</keyword>
<dbReference type="EMBL" id="QKUB01000001">
    <property type="protein sequence ID" value="PZW01557.1"/>
    <property type="molecule type" value="Genomic_DNA"/>
</dbReference>
<reference evidence="10 11" key="1">
    <citation type="submission" date="2018-06" db="EMBL/GenBank/DDBJ databases">
        <title>Genomic Encyclopedia of Archaeal and Bacterial Type Strains, Phase II (KMG-II): from individual species to whole genera.</title>
        <authorList>
            <person name="Goeker M."/>
        </authorList>
    </citation>
    <scope>NUCLEOTIDE SEQUENCE [LARGE SCALE GENOMIC DNA]</scope>
    <source>
        <strain evidence="10 11">ATCC 51348</strain>
    </source>
</reference>
<dbReference type="InterPro" id="IPR012327">
    <property type="entry name" value="MeTrfase_D12"/>
</dbReference>
<evidence type="ECO:0000256" key="2">
    <source>
        <dbReference type="ARBA" id="ARBA00011900"/>
    </source>
</evidence>
<dbReference type="Pfam" id="PF02086">
    <property type="entry name" value="MethyltransfD12"/>
    <property type="match status" value="1"/>
</dbReference>
<evidence type="ECO:0000313" key="10">
    <source>
        <dbReference type="EMBL" id="PZW01557.1"/>
    </source>
</evidence>